<dbReference type="RefSeq" id="WP_272423234.1">
    <property type="nucleotide sequence ID" value="NZ_JAGTJJ010000014.1"/>
</dbReference>
<evidence type="ECO:0000313" key="4">
    <source>
        <dbReference type="Proteomes" id="UP001151081"/>
    </source>
</evidence>
<keyword evidence="2" id="KW-0732">Signal</keyword>
<feature type="chain" id="PRO_5040892173" description="6-bladed beta-propeller" evidence="2">
    <location>
        <begin position="23"/>
        <end position="363"/>
    </location>
</feature>
<gene>
    <name evidence="3" type="ORF">KEG57_23910</name>
</gene>
<protein>
    <recommendedName>
        <fullName evidence="5">6-bladed beta-propeller</fullName>
    </recommendedName>
</protein>
<dbReference type="InterPro" id="IPR011042">
    <property type="entry name" value="6-blade_b-propeller_TolB-like"/>
</dbReference>
<evidence type="ECO:0000256" key="1">
    <source>
        <dbReference type="SAM" id="MobiDB-lite"/>
    </source>
</evidence>
<evidence type="ECO:0000313" key="3">
    <source>
        <dbReference type="EMBL" id="MDC3983574.1"/>
    </source>
</evidence>
<organism evidence="3 4">
    <name type="scientific">Polyangium jinanense</name>
    <dbReference type="NCBI Taxonomy" id="2829994"/>
    <lineage>
        <taxon>Bacteria</taxon>
        <taxon>Pseudomonadati</taxon>
        <taxon>Myxococcota</taxon>
        <taxon>Polyangia</taxon>
        <taxon>Polyangiales</taxon>
        <taxon>Polyangiaceae</taxon>
        <taxon>Polyangium</taxon>
    </lineage>
</organism>
<feature type="region of interest" description="Disordered" evidence="1">
    <location>
        <begin position="24"/>
        <end position="57"/>
    </location>
</feature>
<sequence length="363" mass="38713">MRKKVVALVAVLAAAAAGVVVARGCSGDGTSKEARPANPNGEKPASGTSPEDAPRPMGSAVTIVVDASAPPSEKGPEVLFSATWGGSRMNELGRSRPDEANPEAPMSLAMDAKGNMFVLDQVNGRVVRVGPDGKPESVIPLKEQEAAQDMAVTDDGKVAVLDRFNSKSIVMYDEKGGVLGEVPLEGEGLDELGFVTGVFVDGKDVYVEKEHGPLLRIGTTDGQPVDRTEVPGRPTRDGLSYIKAGIIEPEAGRMYISSVDRATMQHRYTREIRQGSEIRGILLLDTDKTGTIYLATLLVQNDQESVVLSCHEPLKGIPTGTAVLPVNTMPEETFRDMAVLDEGGVVYSVRTEQGVSYQKYDCQ</sequence>
<comment type="caution">
    <text evidence="3">The sequence shown here is derived from an EMBL/GenBank/DDBJ whole genome shotgun (WGS) entry which is preliminary data.</text>
</comment>
<feature type="signal peptide" evidence="2">
    <location>
        <begin position="1"/>
        <end position="22"/>
    </location>
</feature>
<evidence type="ECO:0000256" key="2">
    <source>
        <dbReference type="SAM" id="SignalP"/>
    </source>
</evidence>
<keyword evidence="4" id="KW-1185">Reference proteome</keyword>
<dbReference type="Proteomes" id="UP001151081">
    <property type="component" value="Unassembled WGS sequence"/>
</dbReference>
<dbReference type="EMBL" id="JAGTJJ010000014">
    <property type="protein sequence ID" value="MDC3983574.1"/>
    <property type="molecule type" value="Genomic_DNA"/>
</dbReference>
<dbReference type="Gene3D" id="2.120.10.30">
    <property type="entry name" value="TolB, C-terminal domain"/>
    <property type="match status" value="1"/>
</dbReference>
<name>A0A9X3X3I6_9BACT</name>
<dbReference type="AlphaFoldDB" id="A0A9X3X3I6"/>
<dbReference type="SUPFAM" id="SSF101898">
    <property type="entry name" value="NHL repeat"/>
    <property type="match status" value="1"/>
</dbReference>
<evidence type="ECO:0008006" key="5">
    <source>
        <dbReference type="Google" id="ProtNLM"/>
    </source>
</evidence>
<reference evidence="3 4" key="1">
    <citation type="submission" date="2021-04" db="EMBL/GenBank/DDBJ databases">
        <title>Genome analysis of Polyangium sp.</title>
        <authorList>
            <person name="Li Y."/>
            <person name="Wang J."/>
        </authorList>
    </citation>
    <scope>NUCLEOTIDE SEQUENCE [LARGE SCALE GENOMIC DNA]</scope>
    <source>
        <strain evidence="3 4">SDU14</strain>
    </source>
</reference>
<proteinExistence type="predicted"/>
<accession>A0A9X3X3I6</accession>